<keyword evidence="3" id="KW-0540">Nuclease</keyword>
<keyword evidence="3" id="KW-0255">Endonuclease</keyword>
<accession>A0ABS0HAG9</accession>
<dbReference type="InterPro" id="IPR044925">
    <property type="entry name" value="His-Me_finger_sf"/>
</dbReference>
<dbReference type="Pfam" id="PF13392">
    <property type="entry name" value="HNH_3"/>
    <property type="match status" value="1"/>
</dbReference>
<sequence length="110" mass="12124">MAGFVLQNGAIPDGNLVRHRCDNRACVRGEHLLAGTQSDNMRDAVERGRQKPGGCRGERVGTSRLTEEQVCRIKSRLASGERGRVLAREFGVNDDLVSKIKLGISWRHVA</sequence>
<dbReference type="SUPFAM" id="SSF54060">
    <property type="entry name" value="His-Me finger endonucleases"/>
    <property type="match status" value="1"/>
</dbReference>
<comment type="caution">
    <text evidence="3">The sequence shown here is derived from an EMBL/GenBank/DDBJ whole genome shotgun (WGS) entry which is preliminary data.</text>
</comment>
<protein>
    <submittedName>
        <fullName evidence="3">HNH endonuclease</fullName>
    </submittedName>
</protein>
<proteinExistence type="predicted"/>
<organism evidence="3 4">
    <name type="scientific">Plantactinospora alkalitolerans</name>
    <dbReference type="NCBI Taxonomy" id="2789879"/>
    <lineage>
        <taxon>Bacteria</taxon>
        <taxon>Bacillati</taxon>
        <taxon>Actinomycetota</taxon>
        <taxon>Actinomycetes</taxon>
        <taxon>Micromonosporales</taxon>
        <taxon>Micromonosporaceae</taxon>
        <taxon>Plantactinospora</taxon>
    </lineage>
</organism>
<dbReference type="Gene3D" id="3.90.75.10">
    <property type="entry name" value="Homing Intron 3 (I-ppo) Encoded Endonuclease, Chain A"/>
    <property type="match status" value="1"/>
</dbReference>
<evidence type="ECO:0000256" key="1">
    <source>
        <dbReference type="SAM" id="MobiDB-lite"/>
    </source>
</evidence>
<evidence type="ECO:0000313" key="3">
    <source>
        <dbReference type="EMBL" id="MBF9135188.1"/>
    </source>
</evidence>
<keyword evidence="3" id="KW-0378">Hydrolase</keyword>
<feature type="domain" description="HNH nuclease" evidence="2">
    <location>
        <begin position="6"/>
        <end position="42"/>
    </location>
</feature>
<name>A0ABS0HAG9_9ACTN</name>
<keyword evidence="4" id="KW-1185">Reference proteome</keyword>
<dbReference type="EMBL" id="JADPUN010000422">
    <property type="protein sequence ID" value="MBF9135188.1"/>
    <property type="molecule type" value="Genomic_DNA"/>
</dbReference>
<dbReference type="InterPro" id="IPR003615">
    <property type="entry name" value="HNH_nuc"/>
</dbReference>
<evidence type="ECO:0000259" key="2">
    <source>
        <dbReference type="Pfam" id="PF13392"/>
    </source>
</evidence>
<reference evidence="3 4" key="1">
    <citation type="submission" date="2020-11" db="EMBL/GenBank/DDBJ databases">
        <title>A novel isolate from a Black sea contaminated sediment with potential to produce alkanes: Plantactinospora alkalitolerans sp. nov.</title>
        <authorList>
            <person name="Carro L."/>
            <person name="Veyisoglu A."/>
            <person name="Guven K."/>
            <person name="Schumann P."/>
            <person name="Klenk H.-P."/>
            <person name="Sahin N."/>
        </authorList>
    </citation>
    <scope>NUCLEOTIDE SEQUENCE [LARGE SCALE GENOMIC DNA]</scope>
    <source>
        <strain evidence="3 4">S1510</strain>
    </source>
</reference>
<dbReference type="Proteomes" id="UP000638560">
    <property type="component" value="Unassembled WGS sequence"/>
</dbReference>
<feature type="region of interest" description="Disordered" evidence="1">
    <location>
        <begin position="37"/>
        <end position="59"/>
    </location>
</feature>
<gene>
    <name evidence="3" type="ORF">I0C86_40635</name>
</gene>
<dbReference type="GO" id="GO:0004519">
    <property type="term" value="F:endonuclease activity"/>
    <property type="evidence" value="ECO:0007669"/>
    <property type="project" value="UniProtKB-KW"/>
</dbReference>
<evidence type="ECO:0000313" key="4">
    <source>
        <dbReference type="Proteomes" id="UP000638560"/>
    </source>
</evidence>
<feature type="compositionally biased region" description="Basic and acidic residues" evidence="1">
    <location>
        <begin position="40"/>
        <end position="49"/>
    </location>
</feature>
<dbReference type="InterPro" id="IPR044930">
    <property type="entry name" value="Homing_endonuclease_His-Me"/>
</dbReference>